<comment type="catalytic activity">
    <reaction evidence="7">
        <text>L-cysteinyl-[protein] + hexadecanoyl-CoA = S-hexadecanoyl-L-cysteinyl-[protein] + CoA</text>
        <dbReference type="Rhea" id="RHEA:36683"/>
        <dbReference type="Rhea" id="RHEA-COMP:10131"/>
        <dbReference type="Rhea" id="RHEA-COMP:11032"/>
        <dbReference type="ChEBI" id="CHEBI:29950"/>
        <dbReference type="ChEBI" id="CHEBI:57287"/>
        <dbReference type="ChEBI" id="CHEBI:57379"/>
        <dbReference type="ChEBI" id="CHEBI:74151"/>
        <dbReference type="EC" id="2.3.1.225"/>
    </reaction>
</comment>
<dbReference type="PANTHER" id="PTHR12246">
    <property type="entry name" value="PALMITOYLTRANSFERASE ZDHHC16"/>
    <property type="match status" value="1"/>
</dbReference>
<evidence type="ECO:0000256" key="8">
    <source>
        <dbReference type="SAM" id="MobiDB-lite"/>
    </source>
</evidence>
<evidence type="ECO:0000256" key="7">
    <source>
        <dbReference type="RuleBase" id="RU079119"/>
    </source>
</evidence>
<evidence type="ECO:0000313" key="10">
    <source>
        <dbReference type="EMBL" id="CAK0839807.1"/>
    </source>
</evidence>
<feature type="transmembrane region" description="Helical" evidence="7">
    <location>
        <begin position="117"/>
        <end position="142"/>
    </location>
</feature>
<protein>
    <recommendedName>
        <fullName evidence="7">Palmitoyltransferase</fullName>
        <ecNumber evidence="7">2.3.1.225</ecNumber>
    </recommendedName>
</protein>
<evidence type="ECO:0000256" key="3">
    <source>
        <dbReference type="ARBA" id="ARBA00022692"/>
    </source>
</evidence>
<evidence type="ECO:0000256" key="5">
    <source>
        <dbReference type="ARBA" id="ARBA00023136"/>
    </source>
</evidence>
<keyword evidence="3 7" id="KW-0812">Transmembrane</keyword>
<feature type="region of interest" description="Disordered" evidence="8">
    <location>
        <begin position="236"/>
        <end position="256"/>
    </location>
</feature>
<comment type="subcellular location">
    <subcellularLocation>
        <location evidence="1">Membrane</location>
        <topology evidence="1">Multi-pass membrane protein</topology>
    </subcellularLocation>
</comment>
<feature type="transmembrane region" description="Helical" evidence="7">
    <location>
        <begin position="59"/>
        <end position="85"/>
    </location>
</feature>
<keyword evidence="4 7" id="KW-1133">Transmembrane helix</keyword>
<dbReference type="EMBL" id="CAUYUJ010014327">
    <property type="protein sequence ID" value="CAK0839807.1"/>
    <property type="molecule type" value="Genomic_DNA"/>
</dbReference>
<keyword evidence="6 7" id="KW-0012">Acyltransferase</keyword>
<reference evidence="10" key="1">
    <citation type="submission" date="2023-10" db="EMBL/GenBank/DDBJ databases">
        <authorList>
            <person name="Chen Y."/>
            <person name="Shah S."/>
            <person name="Dougan E. K."/>
            <person name="Thang M."/>
            <person name="Chan C."/>
        </authorList>
    </citation>
    <scope>NUCLEOTIDE SEQUENCE [LARGE SCALE GENOMIC DNA]</scope>
</reference>
<sequence length="256" mass="27669">MAHGRSPHHVTSCEKCGVPRPDRAHHCKVCNACVMRMDHHCPWINNCVGIHNHKFFVQLVLYGAAAAAVGVLTSAPWLLFCFSAIRRDDGYAVEPGFSLGEGFSSNLVPFDLSVREAWAMVLDCALGLLVAVLLGLLAFGVVPNLFSNITTIEQNYPRNMNPFDQEGVMANMAQVFGSPGPDWLLPVSPWQPVCDGLVFPARGAPPLHGQAQGEALWHLWYTGGYKGRSPLSLSRPASLGSPPQMAGLSARASPWG</sequence>
<keyword evidence="5 7" id="KW-0472">Membrane</keyword>
<comment type="caution">
    <text evidence="10">The sequence shown here is derived from an EMBL/GenBank/DDBJ whole genome shotgun (WGS) entry which is preliminary data.</text>
</comment>
<evidence type="ECO:0000256" key="6">
    <source>
        <dbReference type="ARBA" id="ARBA00023315"/>
    </source>
</evidence>
<evidence type="ECO:0000256" key="4">
    <source>
        <dbReference type="ARBA" id="ARBA00022989"/>
    </source>
</evidence>
<gene>
    <name evidence="10" type="ORF">PCOR1329_LOCUS35405</name>
</gene>
<evidence type="ECO:0000256" key="1">
    <source>
        <dbReference type="ARBA" id="ARBA00004141"/>
    </source>
</evidence>
<comment type="similarity">
    <text evidence="7">Belongs to the DHHC palmitoyltransferase family.</text>
</comment>
<dbReference type="Proteomes" id="UP001189429">
    <property type="component" value="Unassembled WGS sequence"/>
</dbReference>
<evidence type="ECO:0000256" key="2">
    <source>
        <dbReference type="ARBA" id="ARBA00022679"/>
    </source>
</evidence>
<proteinExistence type="inferred from homology"/>
<keyword evidence="2 7" id="KW-0808">Transferase</keyword>
<dbReference type="InterPro" id="IPR001594">
    <property type="entry name" value="Palmitoyltrfase_DHHC"/>
</dbReference>
<dbReference type="Pfam" id="PF01529">
    <property type="entry name" value="DHHC"/>
    <property type="match status" value="1"/>
</dbReference>
<dbReference type="PROSITE" id="PS50216">
    <property type="entry name" value="DHHC"/>
    <property type="match status" value="1"/>
</dbReference>
<feature type="domain" description="Palmitoyltransferase DHHC" evidence="9">
    <location>
        <begin position="12"/>
        <end position="154"/>
    </location>
</feature>
<organism evidence="10 11">
    <name type="scientific">Prorocentrum cordatum</name>
    <dbReference type="NCBI Taxonomy" id="2364126"/>
    <lineage>
        <taxon>Eukaryota</taxon>
        <taxon>Sar</taxon>
        <taxon>Alveolata</taxon>
        <taxon>Dinophyceae</taxon>
        <taxon>Prorocentrales</taxon>
        <taxon>Prorocentraceae</taxon>
        <taxon>Prorocentrum</taxon>
    </lineage>
</organism>
<dbReference type="EC" id="2.3.1.225" evidence="7"/>
<evidence type="ECO:0000313" key="11">
    <source>
        <dbReference type="Proteomes" id="UP001189429"/>
    </source>
</evidence>
<dbReference type="InterPro" id="IPR039859">
    <property type="entry name" value="PFA4/ZDH16/20/ERF2-like"/>
</dbReference>
<keyword evidence="11" id="KW-1185">Reference proteome</keyword>
<accession>A0ABN9T470</accession>
<comment type="domain">
    <text evidence="7">The DHHC domain is required for palmitoyltransferase activity.</text>
</comment>
<name>A0ABN9T470_9DINO</name>
<evidence type="ECO:0000259" key="9">
    <source>
        <dbReference type="Pfam" id="PF01529"/>
    </source>
</evidence>